<feature type="signal peptide" evidence="2">
    <location>
        <begin position="1"/>
        <end position="27"/>
    </location>
</feature>
<dbReference type="RefSeq" id="WP_111515367.1">
    <property type="nucleotide sequence ID" value="NZ_QFYR01000003.1"/>
</dbReference>
<feature type="region of interest" description="Disordered" evidence="1">
    <location>
        <begin position="44"/>
        <end position="64"/>
    </location>
</feature>
<accession>A0A328AB77</accession>
<sequence length="263" mass="27455">MIRVLSMIAVTGFLLSVVCISAAIAIAGPDAVARGAWGWDWDRHDGQSPWEQSGHSGRNSETRDFTWTNGQRLAVSIPAEVRYVQADGTPRLTISDPANALDNVEVVDGEIRFRQGHPPMRRSLQVTLTAPGVNAFAVSGAGELYVDGYNQDRISVELSGSGEAEVRGAAKTLDLDIAGSAEADLGGLVVQDATVQISGSGEARIAPSESARLDISGSGEIDLVTNPRRLETNVSGSGSVNHEGGGAPQPPAPPRAPNAPRAS</sequence>
<evidence type="ECO:0000313" key="5">
    <source>
        <dbReference type="Proteomes" id="UP000249725"/>
    </source>
</evidence>
<evidence type="ECO:0000259" key="3">
    <source>
        <dbReference type="Pfam" id="PF10988"/>
    </source>
</evidence>
<reference evidence="5" key="1">
    <citation type="submission" date="2018-05" db="EMBL/GenBank/DDBJ databases">
        <authorList>
            <person name="Li X."/>
        </authorList>
    </citation>
    <scope>NUCLEOTIDE SEQUENCE [LARGE SCALE GENOMIC DNA]</scope>
    <source>
        <strain evidence="5">YIM 73061</strain>
    </source>
</reference>
<proteinExistence type="predicted"/>
<organism evidence="4 5">
    <name type="scientific">Phenylobacterium deserti</name>
    <dbReference type="NCBI Taxonomy" id="1914756"/>
    <lineage>
        <taxon>Bacteria</taxon>
        <taxon>Pseudomonadati</taxon>
        <taxon>Pseudomonadota</taxon>
        <taxon>Alphaproteobacteria</taxon>
        <taxon>Caulobacterales</taxon>
        <taxon>Caulobacteraceae</taxon>
        <taxon>Phenylobacterium</taxon>
    </lineage>
</organism>
<gene>
    <name evidence="4" type="ORF">DJ018_12850</name>
</gene>
<keyword evidence="5" id="KW-1185">Reference proteome</keyword>
<feature type="region of interest" description="Disordered" evidence="1">
    <location>
        <begin position="216"/>
        <end position="263"/>
    </location>
</feature>
<evidence type="ECO:0000313" key="4">
    <source>
        <dbReference type="EMBL" id="RAK52043.1"/>
    </source>
</evidence>
<dbReference type="Pfam" id="PF10988">
    <property type="entry name" value="DUF2807"/>
    <property type="match status" value="1"/>
</dbReference>
<comment type="caution">
    <text evidence="4">The sequence shown here is derived from an EMBL/GenBank/DDBJ whole genome shotgun (WGS) entry which is preliminary data.</text>
</comment>
<dbReference type="AlphaFoldDB" id="A0A328AB77"/>
<name>A0A328AB77_9CAUL</name>
<feature type="domain" description="Putative auto-transporter adhesin head GIN" evidence="3">
    <location>
        <begin position="138"/>
        <end position="227"/>
    </location>
</feature>
<dbReference type="EMBL" id="QFYR01000003">
    <property type="protein sequence ID" value="RAK52043.1"/>
    <property type="molecule type" value="Genomic_DNA"/>
</dbReference>
<evidence type="ECO:0000256" key="1">
    <source>
        <dbReference type="SAM" id="MobiDB-lite"/>
    </source>
</evidence>
<dbReference type="Gene3D" id="2.160.20.120">
    <property type="match status" value="1"/>
</dbReference>
<protein>
    <recommendedName>
        <fullName evidence="3">Putative auto-transporter adhesin head GIN domain-containing protein</fullName>
    </recommendedName>
</protein>
<dbReference type="Proteomes" id="UP000249725">
    <property type="component" value="Unassembled WGS sequence"/>
</dbReference>
<feature type="chain" id="PRO_5016360789" description="Putative auto-transporter adhesin head GIN domain-containing protein" evidence="2">
    <location>
        <begin position="28"/>
        <end position="263"/>
    </location>
</feature>
<dbReference type="InterPro" id="IPR021255">
    <property type="entry name" value="DUF2807"/>
</dbReference>
<keyword evidence="2" id="KW-0732">Signal</keyword>
<dbReference type="OrthoDB" id="7210382at2"/>
<evidence type="ECO:0000256" key="2">
    <source>
        <dbReference type="SAM" id="SignalP"/>
    </source>
</evidence>
<feature type="compositionally biased region" description="Pro residues" evidence="1">
    <location>
        <begin position="248"/>
        <end position="257"/>
    </location>
</feature>